<proteinExistence type="predicted"/>
<dbReference type="Proteomes" id="UP000285138">
    <property type="component" value="Unassembled WGS sequence"/>
</dbReference>
<sequence>MDNITNQVKKITVNFNGSIWLNQASKEIHIKIDNCISTVSNNPNSKRYHPNLYKKLKHILQAHDSWIE</sequence>
<reference evidence="1 2" key="1">
    <citation type="submission" date="2018-08" db="EMBL/GenBank/DDBJ databases">
        <title>The metabolism and importance of syntrophic acetate oxidation coupled to methane or sulfide production in haloalkaline environments.</title>
        <authorList>
            <person name="Timmers P.H.A."/>
            <person name="Vavourakis C.D."/>
            <person name="Sorokin D.Y."/>
            <person name="Sinninghe Damste J.S."/>
            <person name="Muyzer G."/>
            <person name="Stams A.J.M."/>
            <person name="Plugge C.M."/>
        </authorList>
    </citation>
    <scope>NUCLEOTIDE SEQUENCE [LARGE SCALE GENOMIC DNA]</scope>
    <source>
        <strain evidence="1">MSAO_Bac1</strain>
    </source>
</reference>
<comment type="caution">
    <text evidence="1">The sequence shown here is derived from an EMBL/GenBank/DDBJ whole genome shotgun (WGS) entry which is preliminary data.</text>
</comment>
<name>A0A424YBB2_9FIRM</name>
<accession>A0A424YBB2</accession>
<evidence type="ECO:0000313" key="2">
    <source>
        <dbReference type="Proteomes" id="UP000285138"/>
    </source>
</evidence>
<protein>
    <submittedName>
        <fullName evidence="1">Uncharacterized protein</fullName>
    </submittedName>
</protein>
<dbReference type="AlphaFoldDB" id="A0A424YBB2"/>
<gene>
    <name evidence="1" type="ORF">D5R97_08110</name>
</gene>
<organism evidence="1 2">
    <name type="scientific">Candidatus Syntrophonatronum acetioxidans</name>
    <dbReference type="NCBI Taxonomy" id="1795816"/>
    <lineage>
        <taxon>Bacteria</taxon>
        <taxon>Bacillati</taxon>
        <taxon>Bacillota</taxon>
        <taxon>Clostridia</taxon>
        <taxon>Eubacteriales</taxon>
        <taxon>Syntrophomonadaceae</taxon>
        <taxon>Candidatus Syntrophonatronum</taxon>
    </lineage>
</organism>
<evidence type="ECO:0000313" key="1">
    <source>
        <dbReference type="EMBL" id="RQD74227.1"/>
    </source>
</evidence>
<dbReference type="EMBL" id="QZAA01000212">
    <property type="protein sequence ID" value="RQD74227.1"/>
    <property type="molecule type" value="Genomic_DNA"/>
</dbReference>